<reference evidence="2 3" key="2">
    <citation type="journal article" date="2021" name="Curr. Genet.">
        <title>Genetic response to nitrogen starvation in the aggressive Eucalyptus foliar pathogen Teratosphaeria destructans.</title>
        <authorList>
            <person name="Havenga M."/>
            <person name="Wingfield B.D."/>
            <person name="Wingfield M.J."/>
            <person name="Dreyer L.L."/>
            <person name="Roets F."/>
            <person name="Aylward J."/>
        </authorList>
    </citation>
    <scope>NUCLEOTIDE SEQUENCE [LARGE SCALE GENOMIC DNA]</scope>
    <source>
        <strain evidence="2">CMW44962</strain>
    </source>
</reference>
<feature type="region of interest" description="Disordered" evidence="1">
    <location>
        <begin position="11"/>
        <end position="47"/>
    </location>
</feature>
<evidence type="ECO:0000256" key="1">
    <source>
        <dbReference type="SAM" id="MobiDB-lite"/>
    </source>
</evidence>
<protein>
    <submittedName>
        <fullName evidence="2">Uncharacterized protein</fullName>
    </submittedName>
</protein>
<dbReference type="AlphaFoldDB" id="A0A9W7T372"/>
<gene>
    <name evidence="2" type="ORF">Tdes44962_MAKER01200</name>
</gene>
<dbReference type="Proteomes" id="UP001138500">
    <property type="component" value="Unassembled WGS sequence"/>
</dbReference>
<evidence type="ECO:0000313" key="3">
    <source>
        <dbReference type="Proteomes" id="UP001138500"/>
    </source>
</evidence>
<dbReference type="EMBL" id="RIBY02000002">
    <property type="protein sequence ID" value="KAH9845769.1"/>
    <property type="molecule type" value="Genomic_DNA"/>
</dbReference>
<name>A0A9W7T372_9PEZI</name>
<proteinExistence type="predicted"/>
<comment type="caution">
    <text evidence="2">The sequence shown here is derived from an EMBL/GenBank/DDBJ whole genome shotgun (WGS) entry which is preliminary data.</text>
</comment>
<feature type="compositionally biased region" description="Polar residues" evidence="1">
    <location>
        <begin position="18"/>
        <end position="27"/>
    </location>
</feature>
<keyword evidence="3" id="KW-1185">Reference proteome</keyword>
<organism evidence="2 3">
    <name type="scientific">Teratosphaeria destructans</name>
    <dbReference type="NCBI Taxonomy" id="418781"/>
    <lineage>
        <taxon>Eukaryota</taxon>
        <taxon>Fungi</taxon>
        <taxon>Dikarya</taxon>
        <taxon>Ascomycota</taxon>
        <taxon>Pezizomycotina</taxon>
        <taxon>Dothideomycetes</taxon>
        <taxon>Dothideomycetidae</taxon>
        <taxon>Mycosphaerellales</taxon>
        <taxon>Teratosphaeriaceae</taxon>
        <taxon>Teratosphaeria</taxon>
    </lineage>
</organism>
<evidence type="ECO:0000313" key="2">
    <source>
        <dbReference type="EMBL" id="KAH9845769.1"/>
    </source>
</evidence>
<reference evidence="2 3" key="1">
    <citation type="journal article" date="2018" name="IMA Fungus">
        <title>IMA Genome-F 10: Nine draft genome sequences of Claviceps purpurea s.lat., including C. arundinis, C. humidiphila, and C. cf. spartinae, pseudomolecules for the pitch canker pathogen Fusarium circinatum, draft genome of Davidsoniella eucalypti, Grosmannia galeiformis, Quambalaria eucalypti, and Teratosphaeria destructans.</title>
        <authorList>
            <person name="Wingfield B.D."/>
            <person name="Liu M."/>
            <person name="Nguyen H.D."/>
            <person name="Lane F.A."/>
            <person name="Morgan S.W."/>
            <person name="De Vos L."/>
            <person name="Wilken P.M."/>
            <person name="Duong T.A."/>
            <person name="Aylward J."/>
            <person name="Coetzee M.P."/>
            <person name="Dadej K."/>
            <person name="De Beer Z.W."/>
            <person name="Findlay W."/>
            <person name="Havenga M."/>
            <person name="Kolarik M."/>
            <person name="Menzies J.G."/>
            <person name="Naidoo K."/>
            <person name="Pochopski O."/>
            <person name="Shoukouhi P."/>
            <person name="Santana Q.C."/>
            <person name="Seifert K.A."/>
            <person name="Soal N."/>
            <person name="Steenkamp E.T."/>
            <person name="Tatham C.T."/>
            <person name="van der Nest M.A."/>
            <person name="Wingfield M.J."/>
        </authorList>
    </citation>
    <scope>NUCLEOTIDE SEQUENCE [LARGE SCALE GENOMIC DNA]</scope>
    <source>
        <strain evidence="2">CMW44962</strain>
    </source>
</reference>
<accession>A0A9W7T372</accession>
<sequence length="69" mass="7384">MFGAYAGALIDYGPRGFSGSSVAQQAGNGERGREREPLLANKQGSHPSGVHGFMVSLQMRQSMVIIIYV</sequence>